<name>A0ACB8AV15_9AGAM</name>
<protein>
    <submittedName>
        <fullName evidence="1">Glycoside hydrolase family 18 protein</fullName>
    </submittedName>
</protein>
<evidence type="ECO:0000313" key="2">
    <source>
        <dbReference type="Proteomes" id="UP000790377"/>
    </source>
</evidence>
<dbReference type="EMBL" id="MU267589">
    <property type="protein sequence ID" value="KAH7916786.1"/>
    <property type="molecule type" value="Genomic_DNA"/>
</dbReference>
<reference evidence="1" key="1">
    <citation type="journal article" date="2021" name="New Phytol.">
        <title>Evolutionary innovations through gain and loss of genes in the ectomycorrhizal Boletales.</title>
        <authorList>
            <person name="Wu G."/>
            <person name="Miyauchi S."/>
            <person name="Morin E."/>
            <person name="Kuo A."/>
            <person name="Drula E."/>
            <person name="Varga T."/>
            <person name="Kohler A."/>
            <person name="Feng B."/>
            <person name="Cao Y."/>
            <person name="Lipzen A."/>
            <person name="Daum C."/>
            <person name="Hundley H."/>
            <person name="Pangilinan J."/>
            <person name="Johnson J."/>
            <person name="Barry K."/>
            <person name="LaButti K."/>
            <person name="Ng V."/>
            <person name="Ahrendt S."/>
            <person name="Min B."/>
            <person name="Choi I.G."/>
            <person name="Park H."/>
            <person name="Plett J.M."/>
            <person name="Magnuson J."/>
            <person name="Spatafora J.W."/>
            <person name="Nagy L.G."/>
            <person name="Henrissat B."/>
            <person name="Grigoriev I.V."/>
            <person name="Yang Z.L."/>
            <person name="Xu J."/>
            <person name="Martin F.M."/>
        </authorList>
    </citation>
    <scope>NUCLEOTIDE SEQUENCE</scope>
    <source>
        <strain evidence="1">ATCC 28755</strain>
    </source>
</reference>
<comment type="caution">
    <text evidence="1">The sequence shown here is derived from an EMBL/GenBank/DDBJ whole genome shotgun (WGS) entry which is preliminary data.</text>
</comment>
<keyword evidence="1" id="KW-0378">Hydrolase</keyword>
<organism evidence="1 2">
    <name type="scientific">Hygrophoropsis aurantiaca</name>
    <dbReference type="NCBI Taxonomy" id="72124"/>
    <lineage>
        <taxon>Eukaryota</taxon>
        <taxon>Fungi</taxon>
        <taxon>Dikarya</taxon>
        <taxon>Basidiomycota</taxon>
        <taxon>Agaricomycotina</taxon>
        <taxon>Agaricomycetes</taxon>
        <taxon>Agaricomycetidae</taxon>
        <taxon>Boletales</taxon>
        <taxon>Coniophorineae</taxon>
        <taxon>Hygrophoropsidaceae</taxon>
        <taxon>Hygrophoropsis</taxon>
    </lineage>
</organism>
<proteinExistence type="predicted"/>
<sequence length="366" mass="40638">MAYYPCWAPPTTIDFTKFDVIDFAFAMPDKDFSLTWENNARDMLHTLVHNAYSENTKIKLSIGGWDGNGHFSRAVSTESNRQTFVNNILEEYETFCLDGIDVDWEYPGQTGDGNEESGDDTKNMLSFLELLRAKLPPSAYITAAVQDQLFAGSNGQPITYASDFAKVLDWVLFMNYDTYETATPPGPNAPLYNGCGGDGYSKENAASAYDAWTKAGFPAHKMVLGIPSYGYVVDSEASELQHRSLPPFSPLRSPYQRRAAQIHEAVGQIQFCNLVSDNLLERNPDGTFSGSGGFQRYWDSCSATPFLRNSESGQVIPYDDPESVGLKAAFAQKMGMRGANLFDIHGDTEQWELVDAIRENLGLFVN</sequence>
<gene>
    <name evidence="1" type="ORF">BJ138DRAFT_1131769</name>
</gene>
<evidence type="ECO:0000313" key="1">
    <source>
        <dbReference type="EMBL" id="KAH7916786.1"/>
    </source>
</evidence>
<keyword evidence="2" id="KW-1185">Reference proteome</keyword>
<dbReference type="Proteomes" id="UP000790377">
    <property type="component" value="Unassembled WGS sequence"/>
</dbReference>
<accession>A0ACB8AV15</accession>